<dbReference type="AlphaFoldDB" id="A0A0R3VWP4"/>
<dbReference type="SUPFAM" id="SSF53067">
    <property type="entry name" value="Actin-like ATPase domain"/>
    <property type="match status" value="1"/>
</dbReference>
<evidence type="ECO:0000313" key="2">
    <source>
        <dbReference type="EMBL" id="VDK23758.1"/>
    </source>
</evidence>
<reference evidence="4" key="1">
    <citation type="submission" date="2017-02" db="UniProtKB">
        <authorList>
            <consortium name="WormBaseParasite"/>
        </authorList>
    </citation>
    <scope>IDENTIFICATION</scope>
</reference>
<dbReference type="WBParaSite" id="TASK_0000183801-mRNA-1">
    <property type="protein sequence ID" value="TASK_0000183801-mRNA-1"/>
    <property type="gene ID" value="TASK_0000183801"/>
</dbReference>
<protein>
    <submittedName>
        <fullName evidence="4">Malate dehydrogenase</fullName>
    </submittedName>
</protein>
<evidence type="ECO:0000313" key="4">
    <source>
        <dbReference type="WBParaSite" id="TASK_0000183801-mRNA-1"/>
    </source>
</evidence>
<organism evidence="4">
    <name type="scientific">Taenia asiatica</name>
    <name type="common">Asian tapeworm</name>
    <dbReference type="NCBI Taxonomy" id="60517"/>
    <lineage>
        <taxon>Eukaryota</taxon>
        <taxon>Metazoa</taxon>
        <taxon>Spiralia</taxon>
        <taxon>Lophotrochozoa</taxon>
        <taxon>Platyhelminthes</taxon>
        <taxon>Cestoda</taxon>
        <taxon>Eucestoda</taxon>
        <taxon>Cyclophyllidea</taxon>
        <taxon>Taeniidae</taxon>
        <taxon>Taenia</taxon>
    </lineage>
</organism>
<dbReference type="Proteomes" id="UP000282613">
    <property type="component" value="Unassembled WGS sequence"/>
</dbReference>
<accession>A0A0R3VWP4</accession>
<dbReference type="Gene3D" id="3.30.420.40">
    <property type="match status" value="1"/>
</dbReference>
<proteinExistence type="predicted"/>
<dbReference type="InterPro" id="IPR043129">
    <property type="entry name" value="ATPase_NBD"/>
</dbReference>
<sequence>MIFENSRVDPEDHHFLMAMLALVTSWGARKPKESSLTGIVVEFGGGVTQIMPIVEGCGVGPTVKHILIAGRDITAFIQLLLLERELGIPSDLSMEAAKKIKGSIRLGHRKEKCDAADISMTPATVGLSILDDIM</sequence>
<comment type="function">
    <text evidence="1">Actins are highly conserved proteins that are involved in various types of cell motility and are ubiquitously expressed in all eukaryotic cells.</text>
</comment>
<reference evidence="2 3" key="2">
    <citation type="submission" date="2018-11" db="EMBL/GenBank/DDBJ databases">
        <authorList>
            <consortium name="Pathogen Informatics"/>
        </authorList>
    </citation>
    <scope>NUCLEOTIDE SEQUENCE [LARGE SCALE GENOMIC DNA]</scope>
</reference>
<dbReference type="EMBL" id="UYRS01000639">
    <property type="protein sequence ID" value="VDK23758.1"/>
    <property type="molecule type" value="Genomic_DNA"/>
</dbReference>
<keyword evidence="3" id="KW-1185">Reference proteome</keyword>
<dbReference type="STRING" id="60517.A0A0R3VWP4"/>
<dbReference type="InterPro" id="IPR004000">
    <property type="entry name" value="Actin"/>
</dbReference>
<dbReference type="Gene3D" id="3.90.640.10">
    <property type="entry name" value="Actin, Chain A, domain 4"/>
    <property type="match status" value="1"/>
</dbReference>
<name>A0A0R3VWP4_TAEAS</name>
<evidence type="ECO:0000313" key="3">
    <source>
        <dbReference type="Proteomes" id="UP000282613"/>
    </source>
</evidence>
<dbReference type="OrthoDB" id="421448at2759"/>
<gene>
    <name evidence="2" type="ORF">TASK_LOCUS1839</name>
</gene>
<dbReference type="Pfam" id="PF00022">
    <property type="entry name" value="Actin"/>
    <property type="match status" value="1"/>
</dbReference>
<evidence type="ECO:0000256" key="1">
    <source>
        <dbReference type="ARBA" id="ARBA00003520"/>
    </source>
</evidence>